<evidence type="ECO:0000313" key="2">
    <source>
        <dbReference type="Proteomes" id="UP000662818"/>
    </source>
</evidence>
<organism evidence="1 2">
    <name type="scientific">Nocardioides aromaticivorans</name>
    <dbReference type="NCBI Taxonomy" id="200618"/>
    <lineage>
        <taxon>Bacteria</taxon>
        <taxon>Bacillati</taxon>
        <taxon>Actinomycetota</taxon>
        <taxon>Actinomycetes</taxon>
        <taxon>Propionibacteriales</taxon>
        <taxon>Nocardioidaceae</taxon>
        <taxon>Nocardioides</taxon>
    </lineage>
</organism>
<sequence>MSVVAIYELPVPFWVDTATLGRRVDSGWRTVQFEVFTPVESEPVGAPPVVAGIEIPSTEPADCADPDVNPDLIAWTRRYAGFAPQNSTGLCRVVLRTAVGVDEYQLARSVDRWFDDVRSWVEAITGQDLDPAHRVYTATSHGAGLTVLDPPQTGDGPIALTLTTPRVSPLPAEAWSAVLENVALGVSPPLEELLSRDARAAFARDHFRRAIVDATTAVEIVLHRTVKAEVDEAALNTSWLRNKLRDVDRQPVGGLVTIAEAAEVDLGVDFERLKRIAEVRNDAIHRGEDPGPDAALEAVNLCLEFVGKRGYWRRTSYGIPSNIDWMIAERGGVTDSAHLH</sequence>
<proteinExistence type="predicted"/>
<evidence type="ECO:0008006" key="3">
    <source>
        <dbReference type="Google" id="ProtNLM"/>
    </source>
</evidence>
<accession>A0ABX7PRY9</accession>
<reference evidence="1 2" key="1">
    <citation type="submission" date="2017-06" db="EMBL/GenBank/DDBJ databases">
        <title>Complete Genome Sequence of the Soil Carbazole-Degrading Bacterium Nocardioides aromaticivorans IC177.</title>
        <authorList>
            <person name="Vejarano F."/>
            <person name="Suzuki-Minakuchi C."/>
            <person name="Ohtsubo Y."/>
            <person name="Tsuda M."/>
            <person name="Okada K."/>
            <person name="Nojiri H."/>
        </authorList>
    </citation>
    <scope>NUCLEOTIDE SEQUENCE [LARGE SCALE GENOMIC DNA]</scope>
    <source>
        <strain evidence="1 2">IC177</strain>
    </source>
</reference>
<name>A0ABX7PRY9_9ACTN</name>
<dbReference type="RefSeq" id="WP_207007638.1">
    <property type="nucleotide sequence ID" value="NZ_CP022295.1"/>
</dbReference>
<dbReference type="EMBL" id="CP022295">
    <property type="protein sequence ID" value="QSR28776.1"/>
    <property type="molecule type" value="Genomic_DNA"/>
</dbReference>
<evidence type="ECO:0000313" key="1">
    <source>
        <dbReference type="EMBL" id="QSR28776.1"/>
    </source>
</evidence>
<protein>
    <recommendedName>
        <fullName evidence="3">ApeA N-terminal domain-containing protein</fullName>
    </recommendedName>
</protein>
<gene>
    <name evidence="1" type="ORF">CFH99_24445</name>
</gene>
<dbReference type="Proteomes" id="UP000662818">
    <property type="component" value="Chromosome"/>
</dbReference>
<keyword evidence="2" id="KW-1185">Reference proteome</keyword>